<evidence type="ECO:0000256" key="4">
    <source>
        <dbReference type="RuleBase" id="RU003719"/>
    </source>
</evidence>
<sequence>MKVVITDWDFENLFYEEKVFMNYPEIEFVSGKCRTEDEVLELCHDADAIINQYAPITRRVIESLTNCKVIARYGVGVDTIDLKAATEMGIAVGNVPDYGIDEVSDHALSLILNVLRKVSYINNKVKQGIWDLNLTKPVHRLNETTIGLVGFGNIPRALNEKLQSLKMNVIVSDPYVSDEIMIERNAEPVSLEELCRRADIISVHAPLTDSTKGMIGKAQFELMKDGVKIVNTARGPVIDEAALIDALKRGKVSTAALDVLENEPISVDHPFLKMEQVVLTPHMAGYSEEAYAELRTKTALAVVDVLIYGQIPRKLVNQEVINKITLKPFTKDSHYQSQNYKALAKEQRTAKSF</sequence>
<keyword evidence="3" id="KW-0520">NAD</keyword>
<dbReference type="InterPro" id="IPR006140">
    <property type="entry name" value="D-isomer_DH_NAD-bd"/>
</dbReference>
<evidence type="ECO:0000313" key="7">
    <source>
        <dbReference type="EMBL" id="MCU9593283.1"/>
    </source>
</evidence>
<dbReference type="PROSITE" id="PS00670">
    <property type="entry name" value="D_2_HYDROXYACID_DH_2"/>
    <property type="match status" value="1"/>
</dbReference>
<dbReference type="PANTHER" id="PTHR43761">
    <property type="entry name" value="D-ISOMER SPECIFIC 2-HYDROXYACID DEHYDROGENASE FAMILY PROTEIN (AFU_ORTHOLOGUE AFUA_1G13630)"/>
    <property type="match status" value="1"/>
</dbReference>
<dbReference type="EMBL" id="JAOUSE010000003">
    <property type="protein sequence ID" value="MCU9593283.1"/>
    <property type="molecule type" value="Genomic_DNA"/>
</dbReference>
<evidence type="ECO:0000256" key="1">
    <source>
        <dbReference type="ARBA" id="ARBA00005854"/>
    </source>
</evidence>
<proteinExistence type="inferred from homology"/>
<dbReference type="InterPro" id="IPR036291">
    <property type="entry name" value="NAD(P)-bd_dom_sf"/>
</dbReference>
<evidence type="ECO:0000256" key="2">
    <source>
        <dbReference type="ARBA" id="ARBA00023002"/>
    </source>
</evidence>
<dbReference type="SUPFAM" id="SSF51735">
    <property type="entry name" value="NAD(P)-binding Rossmann-fold domains"/>
    <property type="match status" value="1"/>
</dbReference>
<evidence type="ECO:0000259" key="5">
    <source>
        <dbReference type="Pfam" id="PF00389"/>
    </source>
</evidence>
<dbReference type="InterPro" id="IPR050418">
    <property type="entry name" value="D-iso_2-hydroxyacid_DH_PdxB"/>
</dbReference>
<reference evidence="7 8" key="1">
    <citation type="submission" date="2022-10" db="EMBL/GenBank/DDBJ databases">
        <title>Description of Fervidibacillus gen. nov. in the family Fervidibacillaceae fam. nov. with two species, Fervidibacillus albus sp. nov., and Fervidibacillus halotolerans sp. nov., isolated from tidal flat sediments.</title>
        <authorList>
            <person name="Kwon K.K."/>
            <person name="Yang S.-H."/>
        </authorList>
    </citation>
    <scope>NUCLEOTIDE SEQUENCE [LARGE SCALE GENOMIC DNA]</scope>
    <source>
        <strain evidence="7 8">DSM 23332</strain>
    </source>
</reference>
<dbReference type="Proteomes" id="UP001208656">
    <property type="component" value="Unassembled WGS sequence"/>
</dbReference>
<organism evidence="7 8">
    <name type="scientific">Pallidibacillus thermolactis</name>
    <dbReference type="NCBI Taxonomy" id="251051"/>
    <lineage>
        <taxon>Bacteria</taxon>
        <taxon>Bacillati</taxon>
        <taxon>Bacillota</taxon>
        <taxon>Bacilli</taxon>
        <taxon>Bacillales</taxon>
        <taxon>Bacillaceae</taxon>
        <taxon>Pallidibacillus</taxon>
    </lineage>
</organism>
<evidence type="ECO:0000259" key="6">
    <source>
        <dbReference type="Pfam" id="PF02826"/>
    </source>
</evidence>
<comment type="similarity">
    <text evidence="1 4">Belongs to the D-isomer specific 2-hydroxyacid dehydrogenase family.</text>
</comment>
<dbReference type="InterPro" id="IPR029753">
    <property type="entry name" value="D-isomer_DH_CS"/>
</dbReference>
<accession>A0ABT2WC63</accession>
<dbReference type="RefSeq" id="WP_263060865.1">
    <property type="nucleotide sequence ID" value="NZ_JAOUSE010000003.1"/>
</dbReference>
<dbReference type="InterPro" id="IPR043322">
    <property type="entry name" value="CtBP"/>
</dbReference>
<evidence type="ECO:0000256" key="3">
    <source>
        <dbReference type="ARBA" id="ARBA00023027"/>
    </source>
</evidence>
<feature type="domain" description="D-isomer specific 2-hydroxyacid dehydrogenase catalytic" evidence="5">
    <location>
        <begin position="21"/>
        <end position="316"/>
    </location>
</feature>
<feature type="domain" description="D-isomer specific 2-hydroxyacid dehydrogenase NAD-binding" evidence="6">
    <location>
        <begin position="108"/>
        <end position="284"/>
    </location>
</feature>
<dbReference type="PANTHER" id="PTHR43761:SF1">
    <property type="entry name" value="D-ISOMER SPECIFIC 2-HYDROXYACID DEHYDROGENASE CATALYTIC DOMAIN-CONTAINING PROTEIN-RELATED"/>
    <property type="match status" value="1"/>
</dbReference>
<keyword evidence="8" id="KW-1185">Reference proteome</keyword>
<dbReference type="Pfam" id="PF02826">
    <property type="entry name" value="2-Hacid_dh_C"/>
    <property type="match status" value="1"/>
</dbReference>
<comment type="caution">
    <text evidence="7">The sequence shown here is derived from an EMBL/GenBank/DDBJ whole genome shotgun (WGS) entry which is preliminary data.</text>
</comment>
<dbReference type="InterPro" id="IPR006139">
    <property type="entry name" value="D-isomer_2_OHA_DH_cat_dom"/>
</dbReference>
<evidence type="ECO:0000313" key="8">
    <source>
        <dbReference type="Proteomes" id="UP001208656"/>
    </source>
</evidence>
<dbReference type="SUPFAM" id="SSF52283">
    <property type="entry name" value="Formate/glycerate dehydrogenase catalytic domain-like"/>
    <property type="match status" value="1"/>
</dbReference>
<gene>
    <name evidence="7" type="ORF">OEV82_02285</name>
</gene>
<keyword evidence="2 4" id="KW-0560">Oxidoreductase</keyword>
<dbReference type="CDD" id="cd05299">
    <property type="entry name" value="CtBP_dh"/>
    <property type="match status" value="1"/>
</dbReference>
<protein>
    <submittedName>
        <fullName evidence="7">C-terminal binding protein</fullName>
    </submittedName>
</protein>
<name>A0ABT2WC63_9BACI</name>
<dbReference type="Gene3D" id="3.40.50.720">
    <property type="entry name" value="NAD(P)-binding Rossmann-like Domain"/>
    <property type="match status" value="2"/>
</dbReference>
<dbReference type="Pfam" id="PF00389">
    <property type="entry name" value="2-Hacid_dh"/>
    <property type="match status" value="1"/>
</dbReference>